<evidence type="ECO:0000313" key="2">
    <source>
        <dbReference type="EMBL" id="RIJ43363.1"/>
    </source>
</evidence>
<dbReference type="AlphaFoldDB" id="A0A399SLN1"/>
<accession>A0A399SLN1</accession>
<keyword evidence="3" id="KW-1185">Reference proteome</keyword>
<dbReference type="CDD" id="cd11377">
    <property type="entry name" value="Pro-peptidase_S53"/>
    <property type="match status" value="1"/>
</dbReference>
<dbReference type="Proteomes" id="UP000265926">
    <property type="component" value="Unassembled WGS sequence"/>
</dbReference>
<reference evidence="2 3" key="1">
    <citation type="submission" date="2018-08" db="EMBL/GenBank/DDBJ databases">
        <title>Pallidiluteibacterium maritimus gen. nov., sp. nov., isolated from coastal sediment.</title>
        <authorList>
            <person name="Zhou L.Y."/>
        </authorList>
    </citation>
    <scope>NUCLEOTIDE SEQUENCE [LARGE SCALE GENOMIC DNA]</scope>
    <source>
        <strain evidence="2 3">XSD2</strain>
    </source>
</reference>
<dbReference type="GO" id="GO:0008240">
    <property type="term" value="F:tripeptidyl-peptidase activity"/>
    <property type="evidence" value="ECO:0007669"/>
    <property type="project" value="TreeGrafter"/>
</dbReference>
<gene>
    <name evidence="2" type="ORF">D1614_25210</name>
</gene>
<evidence type="ECO:0000313" key="3">
    <source>
        <dbReference type="Proteomes" id="UP000265926"/>
    </source>
</evidence>
<dbReference type="PANTHER" id="PTHR14218">
    <property type="entry name" value="PROTEASE S8 TRIPEPTIDYL PEPTIDASE I CLN2"/>
    <property type="match status" value="1"/>
</dbReference>
<feature type="domain" description="Peptidase S53 activation" evidence="1">
    <location>
        <begin position="11"/>
        <end position="150"/>
    </location>
</feature>
<comment type="caution">
    <text evidence="2">The sequence shown here is derived from an EMBL/GenBank/DDBJ whole genome shotgun (WGS) entry which is preliminary data.</text>
</comment>
<dbReference type="GO" id="GO:0006508">
    <property type="term" value="P:proteolysis"/>
    <property type="evidence" value="ECO:0007669"/>
    <property type="project" value="TreeGrafter"/>
</dbReference>
<dbReference type="PANTHER" id="PTHR14218:SF15">
    <property type="entry name" value="TRIPEPTIDYL-PEPTIDASE 1"/>
    <property type="match status" value="1"/>
</dbReference>
<dbReference type="Pfam" id="PF09286">
    <property type="entry name" value="Pro-kuma_activ"/>
    <property type="match status" value="1"/>
</dbReference>
<name>A0A399SLN1_9BACT</name>
<evidence type="ECO:0000259" key="1">
    <source>
        <dbReference type="SMART" id="SM00944"/>
    </source>
</evidence>
<dbReference type="InterPro" id="IPR015366">
    <property type="entry name" value="S53_propep"/>
</dbReference>
<dbReference type="InterPro" id="IPR050819">
    <property type="entry name" value="Tripeptidyl-peptidase_I"/>
</dbReference>
<dbReference type="EMBL" id="QWGR01000303">
    <property type="protein sequence ID" value="RIJ43363.1"/>
    <property type="molecule type" value="Genomic_DNA"/>
</dbReference>
<organism evidence="2 3">
    <name type="scientific">Maribellus luteus</name>
    <dbReference type="NCBI Taxonomy" id="2305463"/>
    <lineage>
        <taxon>Bacteria</taxon>
        <taxon>Pseudomonadati</taxon>
        <taxon>Bacteroidota</taxon>
        <taxon>Bacteroidia</taxon>
        <taxon>Marinilabiliales</taxon>
        <taxon>Prolixibacteraceae</taxon>
        <taxon>Maribellus</taxon>
    </lineage>
</organism>
<dbReference type="SMART" id="SM00944">
    <property type="entry name" value="Pro-kuma_activ"/>
    <property type="match status" value="1"/>
</dbReference>
<protein>
    <submittedName>
        <fullName evidence="2">Peptidase S53</fullName>
    </submittedName>
</protein>
<feature type="non-terminal residue" evidence="2">
    <location>
        <position position="171"/>
    </location>
</feature>
<proteinExistence type="predicted"/>
<feature type="non-terminal residue" evidence="2">
    <location>
        <position position="1"/>
    </location>
</feature>
<dbReference type="SUPFAM" id="SSF54897">
    <property type="entry name" value="Protease propeptides/inhibitors"/>
    <property type="match status" value="1"/>
</dbReference>
<sequence length="171" mass="18159">KPFVTGPQLLARGATNEVAPGQTADVLISLKLRNEATLKALAHDVNDPRSPHYRKYPTSEQFLADHAPTQAQVDAVVRYLRQNGFIDIDVAPNRLLVSARGTAGTVKAAFNTPLVHYQLAGRSGFANSGKAQVPRALGGIVCSVLGLQNVARARPMLRVGDVAEARTLAAG</sequence>
<dbReference type="GO" id="GO:0004175">
    <property type="term" value="F:endopeptidase activity"/>
    <property type="evidence" value="ECO:0007669"/>
    <property type="project" value="TreeGrafter"/>
</dbReference>